<protein>
    <recommendedName>
        <fullName evidence="3">beta-glucosidase</fullName>
        <ecNumber evidence="3">3.2.1.21</ecNumber>
    </recommendedName>
</protein>
<dbReference type="InterPro" id="IPR051915">
    <property type="entry name" value="Cellulose_Degrad_GH3"/>
</dbReference>
<dbReference type="RefSeq" id="WP_406830548.1">
    <property type="nucleotide sequence ID" value="NZ_CP157483.1"/>
</dbReference>
<dbReference type="Gene3D" id="3.20.20.300">
    <property type="entry name" value="Glycoside hydrolase, family 3, N-terminal domain"/>
    <property type="match status" value="1"/>
</dbReference>
<sequence>MQRSGGASKAVAVGFLVAGLVSCTGQAARQRHYPFQDASRPIAARVEDLLGRMSLPQKIAQMVLVERNTASPEDVGSVGLGGVLSAGGSAPDPNTAANWAQMVDGYQKAALQGPLPVPILYGTDAVHGHNNLVGATLFPHQIGLGATRDPALVQRVEQATAQELAGTGPRWDFAPCVCVVRDARWGRTYESFGEDPRLVTSMGSAAIEGLQGANVLATAKHYLGDGGTTGGTDQGNTQLTEAQLRAIHLPPFRAAVDQNVASVMISYSSWNGAKLHGDRHLIQDVLKGELGFKGFVVSDFDGIQQMDGQRGLTATEVSAAVNAGIDMAMLSDDWRSFIDLLSAEVGKGHVPLARINDAVRRILTQKFRFGLFEHPYTDRSLASTIGSPQHRELARQAVRESAVLLKNDGRVLPLPKTGGKIFVAGDNADDIGNQSGGWSVTWQGHSGPITRGTTILAGIRGAVAGQTTVTYNRGGNGLDSSYRAAIAVVGERPYAEGRGDSPSGVRLADSDTAMLNRLSAAGVPLIVVLVSGRPMDVHEQLPSWRALLAAWLPGTEGEGVADVLFGDYNPTGRLPLSWPATAIQEPMNAGKGRTPLFLNGYGLSF</sequence>
<reference evidence="9" key="1">
    <citation type="submission" date="2024-05" db="EMBL/GenBank/DDBJ databases">
        <authorList>
            <person name="Kim S."/>
            <person name="Heo J."/>
            <person name="Choi H."/>
            <person name="Choi Y."/>
            <person name="Kwon S.-W."/>
            <person name="Kim Y."/>
        </authorList>
    </citation>
    <scope>NUCLEOTIDE SEQUENCE</scope>
    <source>
        <strain evidence="9">KACC 23699</strain>
    </source>
</reference>
<dbReference type="InterPro" id="IPR002772">
    <property type="entry name" value="Glyco_hydro_3_C"/>
</dbReference>
<dbReference type="PRINTS" id="PR00133">
    <property type="entry name" value="GLHYDRLASE3"/>
</dbReference>
<dbReference type="Pfam" id="PF01915">
    <property type="entry name" value="Glyco_hydro_3_C"/>
    <property type="match status" value="1"/>
</dbReference>
<keyword evidence="6" id="KW-0326">Glycosidase</keyword>
<comment type="similarity">
    <text evidence="2">Belongs to the glycosyl hydrolase 3 family.</text>
</comment>
<evidence type="ECO:0000313" key="9">
    <source>
        <dbReference type="EMBL" id="XBO43118.1"/>
    </source>
</evidence>
<dbReference type="InterPro" id="IPR017853">
    <property type="entry name" value="GH"/>
</dbReference>
<evidence type="ECO:0000259" key="8">
    <source>
        <dbReference type="Pfam" id="PF01915"/>
    </source>
</evidence>
<dbReference type="EMBL" id="CP157483">
    <property type="protein sequence ID" value="XBO43118.1"/>
    <property type="molecule type" value="Genomic_DNA"/>
</dbReference>
<dbReference type="SUPFAM" id="SSF51445">
    <property type="entry name" value="(Trans)glycosidases"/>
    <property type="match status" value="1"/>
</dbReference>
<evidence type="ECO:0000256" key="2">
    <source>
        <dbReference type="ARBA" id="ARBA00005336"/>
    </source>
</evidence>
<dbReference type="GO" id="GO:0008422">
    <property type="term" value="F:beta-glucosidase activity"/>
    <property type="evidence" value="ECO:0007669"/>
    <property type="project" value="UniProtKB-EC"/>
</dbReference>
<dbReference type="InterPro" id="IPR036962">
    <property type="entry name" value="Glyco_hydro_3_N_sf"/>
</dbReference>
<dbReference type="Pfam" id="PF00933">
    <property type="entry name" value="Glyco_hydro_3"/>
    <property type="match status" value="1"/>
</dbReference>
<feature type="domain" description="Glycoside hydrolase family 3 N-terminal" evidence="7">
    <location>
        <begin position="55"/>
        <end position="364"/>
    </location>
</feature>
<organism evidence="9">
    <name type="scientific">Pedococcus sp. KACC 23699</name>
    <dbReference type="NCBI Taxonomy" id="3149228"/>
    <lineage>
        <taxon>Bacteria</taxon>
        <taxon>Bacillati</taxon>
        <taxon>Actinomycetota</taxon>
        <taxon>Actinomycetes</taxon>
        <taxon>Micrococcales</taxon>
        <taxon>Intrasporangiaceae</taxon>
        <taxon>Pedococcus</taxon>
    </lineage>
</organism>
<dbReference type="PANTHER" id="PTHR30620">
    <property type="entry name" value="PERIPLASMIC BETA-GLUCOSIDASE-RELATED"/>
    <property type="match status" value="1"/>
</dbReference>
<name>A0AAU7JS45_9MICO</name>
<keyword evidence="5 9" id="KW-0378">Hydrolase</keyword>
<dbReference type="GO" id="GO:0009251">
    <property type="term" value="P:glucan catabolic process"/>
    <property type="evidence" value="ECO:0007669"/>
    <property type="project" value="TreeGrafter"/>
</dbReference>
<dbReference type="AlphaFoldDB" id="A0AAU7JS45"/>
<dbReference type="EC" id="3.2.1.21" evidence="3"/>
<dbReference type="InterPro" id="IPR001764">
    <property type="entry name" value="Glyco_hydro_3_N"/>
</dbReference>
<feature type="domain" description="Glycoside hydrolase family 3 C-terminal" evidence="8">
    <location>
        <begin position="403"/>
        <end position="604"/>
    </location>
</feature>
<dbReference type="PANTHER" id="PTHR30620:SF16">
    <property type="entry name" value="LYSOSOMAL BETA GLUCOSIDASE"/>
    <property type="match status" value="1"/>
</dbReference>
<evidence type="ECO:0000259" key="7">
    <source>
        <dbReference type="Pfam" id="PF00933"/>
    </source>
</evidence>
<evidence type="ECO:0000256" key="5">
    <source>
        <dbReference type="ARBA" id="ARBA00022801"/>
    </source>
</evidence>
<accession>A0AAU7JS45</accession>
<proteinExistence type="inferred from homology"/>
<evidence type="ECO:0000256" key="4">
    <source>
        <dbReference type="ARBA" id="ARBA00022729"/>
    </source>
</evidence>
<dbReference type="InterPro" id="IPR036881">
    <property type="entry name" value="Glyco_hydro_3_C_sf"/>
</dbReference>
<evidence type="ECO:0000256" key="1">
    <source>
        <dbReference type="ARBA" id="ARBA00000448"/>
    </source>
</evidence>
<evidence type="ECO:0000256" key="3">
    <source>
        <dbReference type="ARBA" id="ARBA00012744"/>
    </source>
</evidence>
<dbReference type="Gene3D" id="3.40.50.1700">
    <property type="entry name" value="Glycoside hydrolase family 3 C-terminal domain"/>
    <property type="match status" value="1"/>
</dbReference>
<comment type="catalytic activity">
    <reaction evidence="1">
        <text>Hydrolysis of terminal, non-reducing beta-D-glucosyl residues with release of beta-D-glucose.</text>
        <dbReference type="EC" id="3.2.1.21"/>
    </reaction>
</comment>
<gene>
    <name evidence="9" type="ORF">ABEG17_16360</name>
</gene>
<dbReference type="SUPFAM" id="SSF52279">
    <property type="entry name" value="Beta-D-glucan exohydrolase, C-terminal domain"/>
    <property type="match status" value="1"/>
</dbReference>
<dbReference type="PROSITE" id="PS51257">
    <property type="entry name" value="PROKAR_LIPOPROTEIN"/>
    <property type="match status" value="1"/>
</dbReference>
<evidence type="ECO:0000256" key="6">
    <source>
        <dbReference type="ARBA" id="ARBA00023295"/>
    </source>
</evidence>
<keyword evidence="4" id="KW-0732">Signal</keyword>